<dbReference type="GO" id="GO:0006094">
    <property type="term" value="P:gluconeogenesis"/>
    <property type="evidence" value="ECO:0007669"/>
    <property type="project" value="UniProtKB-KW"/>
</dbReference>
<dbReference type="AlphaFoldDB" id="A0A381URY4"/>
<dbReference type="PROSITE" id="PS51440">
    <property type="entry name" value="TIM_2"/>
    <property type="match status" value="1"/>
</dbReference>
<evidence type="ECO:0000256" key="6">
    <source>
        <dbReference type="ARBA" id="ARBA00023235"/>
    </source>
</evidence>
<evidence type="ECO:0000256" key="1">
    <source>
        <dbReference type="ARBA" id="ARBA00004680"/>
    </source>
</evidence>
<gene>
    <name evidence="7" type="ORF">METZ01_LOCUS83568</name>
</gene>
<dbReference type="PROSITE" id="PS00171">
    <property type="entry name" value="TIM_1"/>
    <property type="match status" value="1"/>
</dbReference>
<dbReference type="InterPro" id="IPR020861">
    <property type="entry name" value="Triosephosphate_isomerase_AS"/>
</dbReference>
<evidence type="ECO:0000256" key="3">
    <source>
        <dbReference type="ARBA" id="ARBA00022432"/>
    </source>
</evidence>
<protein>
    <recommendedName>
        <fullName evidence="2">triose-phosphate isomerase</fullName>
        <ecNumber evidence="2">5.3.1.1</ecNumber>
    </recommendedName>
</protein>
<dbReference type="InterPro" id="IPR022896">
    <property type="entry name" value="TrioseP_Isoase_bac/euk"/>
</dbReference>
<evidence type="ECO:0000256" key="4">
    <source>
        <dbReference type="ARBA" id="ARBA00022490"/>
    </source>
</evidence>
<sequence>MYKTIEESVNFVEKLKKKPLDWDEVHIILCAPYTSLFEMGNSLRGDSFVNLGAQNLYWEQEGAFTGEISVGMLKACGVEWVIIGHSERRTLFGESDEDVCRKADAALQNGLSVIFCVGESLEERENGKTSRVLQRQVTALLSQLNEQLLRMVVIAYEPIWAIGTGLHATSDQIEESHRLIRGIIEKEFVGISGEVSILYGGSVNSGNCKELSEVSEVNGFLIGGASLDADQFAEIATTITEVKKE</sequence>
<evidence type="ECO:0000256" key="2">
    <source>
        <dbReference type="ARBA" id="ARBA00011940"/>
    </source>
</evidence>
<dbReference type="GO" id="GO:0006096">
    <property type="term" value="P:glycolytic process"/>
    <property type="evidence" value="ECO:0007669"/>
    <property type="project" value="UniProtKB-KW"/>
</dbReference>
<name>A0A381URY4_9ZZZZ</name>
<dbReference type="GO" id="GO:0046166">
    <property type="term" value="P:glyceraldehyde-3-phosphate biosynthetic process"/>
    <property type="evidence" value="ECO:0007669"/>
    <property type="project" value="TreeGrafter"/>
</dbReference>
<dbReference type="CDD" id="cd00311">
    <property type="entry name" value="TIM"/>
    <property type="match status" value="1"/>
</dbReference>
<dbReference type="InterPro" id="IPR013785">
    <property type="entry name" value="Aldolase_TIM"/>
</dbReference>
<dbReference type="GO" id="GO:0004807">
    <property type="term" value="F:triose-phosphate isomerase activity"/>
    <property type="evidence" value="ECO:0007669"/>
    <property type="project" value="UniProtKB-EC"/>
</dbReference>
<proteinExistence type="inferred from homology"/>
<dbReference type="InterPro" id="IPR000652">
    <property type="entry name" value="Triosephosphate_isomerase"/>
</dbReference>
<dbReference type="EMBL" id="UINC01006972">
    <property type="protein sequence ID" value="SVA30714.1"/>
    <property type="molecule type" value="Genomic_DNA"/>
</dbReference>
<dbReference type="GO" id="GO:0005829">
    <property type="term" value="C:cytosol"/>
    <property type="evidence" value="ECO:0007669"/>
    <property type="project" value="TreeGrafter"/>
</dbReference>
<accession>A0A381URY4</accession>
<comment type="pathway">
    <text evidence="1">Carbohydrate degradation; glycolysis; D-glyceraldehyde 3-phosphate from glycerone phosphate: step 1/1.</text>
</comment>
<keyword evidence="5" id="KW-0324">Glycolysis</keyword>
<dbReference type="InterPro" id="IPR035990">
    <property type="entry name" value="TIM_sf"/>
</dbReference>
<dbReference type="Gene3D" id="3.20.20.70">
    <property type="entry name" value="Aldolase class I"/>
    <property type="match status" value="1"/>
</dbReference>
<dbReference type="PANTHER" id="PTHR21139:SF42">
    <property type="entry name" value="TRIOSEPHOSPHATE ISOMERASE"/>
    <property type="match status" value="1"/>
</dbReference>
<dbReference type="HAMAP" id="MF_00147_B">
    <property type="entry name" value="TIM_B"/>
    <property type="match status" value="1"/>
</dbReference>
<dbReference type="FunFam" id="3.20.20.70:FF:000016">
    <property type="entry name" value="Triosephosphate isomerase"/>
    <property type="match status" value="1"/>
</dbReference>
<reference evidence="7" key="1">
    <citation type="submission" date="2018-05" db="EMBL/GenBank/DDBJ databases">
        <authorList>
            <person name="Lanie J.A."/>
            <person name="Ng W.-L."/>
            <person name="Kazmierczak K.M."/>
            <person name="Andrzejewski T.M."/>
            <person name="Davidsen T.M."/>
            <person name="Wayne K.J."/>
            <person name="Tettelin H."/>
            <person name="Glass J.I."/>
            <person name="Rusch D."/>
            <person name="Podicherti R."/>
            <person name="Tsui H.-C.T."/>
            <person name="Winkler M.E."/>
        </authorList>
    </citation>
    <scope>NUCLEOTIDE SEQUENCE</scope>
</reference>
<dbReference type="GO" id="GO:0019563">
    <property type="term" value="P:glycerol catabolic process"/>
    <property type="evidence" value="ECO:0007669"/>
    <property type="project" value="TreeGrafter"/>
</dbReference>
<dbReference type="PANTHER" id="PTHR21139">
    <property type="entry name" value="TRIOSEPHOSPHATE ISOMERASE"/>
    <property type="match status" value="1"/>
</dbReference>
<keyword evidence="4" id="KW-0963">Cytoplasm</keyword>
<keyword evidence="6" id="KW-0413">Isomerase</keyword>
<keyword evidence="3" id="KW-0312">Gluconeogenesis</keyword>
<dbReference type="NCBIfam" id="TIGR00419">
    <property type="entry name" value="tim"/>
    <property type="match status" value="1"/>
</dbReference>
<organism evidence="7">
    <name type="scientific">marine metagenome</name>
    <dbReference type="NCBI Taxonomy" id="408172"/>
    <lineage>
        <taxon>unclassified sequences</taxon>
        <taxon>metagenomes</taxon>
        <taxon>ecological metagenomes</taxon>
    </lineage>
</organism>
<dbReference type="EC" id="5.3.1.1" evidence="2"/>
<evidence type="ECO:0000313" key="7">
    <source>
        <dbReference type="EMBL" id="SVA30714.1"/>
    </source>
</evidence>
<dbReference type="SUPFAM" id="SSF51351">
    <property type="entry name" value="Triosephosphate isomerase (TIM)"/>
    <property type="match status" value="1"/>
</dbReference>
<evidence type="ECO:0000256" key="5">
    <source>
        <dbReference type="ARBA" id="ARBA00023152"/>
    </source>
</evidence>
<dbReference type="Pfam" id="PF00121">
    <property type="entry name" value="TIM"/>
    <property type="match status" value="1"/>
</dbReference>